<evidence type="ECO:0000256" key="3">
    <source>
        <dbReference type="SAM" id="Phobius"/>
    </source>
</evidence>
<name>A0A850T164_9BACT</name>
<keyword evidence="3" id="KW-0472">Membrane</keyword>
<evidence type="ECO:0000256" key="2">
    <source>
        <dbReference type="SAM" id="MobiDB-lite"/>
    </source>
</evidence>
<evidence type="ECO:0000313" key="5">
    <source>
        <dbReference type="EMBL" id="NWH06080.1"/>
    </source>
</evidence>
<feature type="region of interest" description="Disordered" evidence="2">
    <location>
        <begin position="39"/>
        <end position="128"/>
    </location>
</feature>
<evidence type="ECO:0000256" key="1">
    <source>
        <dbReference type="SAM" id="Coils"/>
    </source>
</evidence>
<accession>A0A850T164</accession>
<dbReference type="InterPro" id="IPR011723">
    <property type="entry name" value="Znf/thioredoxin_put"/>
</dbReference>
<feature type="transmembrane region" description="Helical" evidence="3">
    <location>
        <begin position="414"/>
        <end position="433"/>
    </location>
</feature>
<feature type="region of interest" description="Disordered" evidence="2">
    <location>
        <begin position="339"/>
        <end position="407"/>
    </location>
</feature>
<feature type="compositionally biased region" description="Polar residues" evidence="2">
    <location>
        <begin position="397"/>
        <end position="407"/>
    </location>
</feature>
<feature type="coiled-coil region" evidence="1">
    <location>
        <begin position="299"/>
        <end position="329"/>
    </location>
</feature>
<gene>
    <name evidence="5" type="ORF">HXW94_13980</name>
</gene>
<feature type="domain" description="Zinc finger/thioredoxin putative" evidence="4">
    <location>
        <begin position="1"/>
        <end position="36"/>
    </location>
</feature>
<feature type="compositionally biased region" description="Basic and acidic residues" evidence="2">
    <location>
        <begin position="109"/>
        <end position="118"/>
    </location>
</feature>
<dbReference type="Pfam" id="PF13717">
    <property type="entry name" value="Zn_ribbon_4"/>
    <property type="match status" value="1"/>
</dbReference>
<dbReference type="InterPro" id="IPR021834">
    <property type="entry name" value="DUF3426"/>
</dbReference>
<feature type="region of interest" description="Disordered" evidence="2">
    <location>
        <begin position="175"/>
        <end position="252"/>
    </location>
</feature>
<dbReference type="NCBIfam" id="TIGR02098">
    <property type="entry name" value="MJ0042_CXXC"/>
    <property type="match status" value="1"/>
</dbReference>
<proteinExistence type="predicted"/>
<keyword evidence="6" id="KW-1185">Reference proteome</keyword>
<feature type="compositionally biased region" description="Acidic residues" evidence="2">
    <location>
        <begin position="243"/>
        <end position="252"/>
    </location>
</feature>
<reference evidence="5 6" key="1">
    <citation type="submission" date="2020-06" db="EMBL/GenBank/DDBJ databases">
        <title>High-quality draft genome of sulfate reducer Desulfobacter latus type strain AcrS2 isolated from marine sediment.</title>
        <authorList>
            <person name="Hoppe M."/>
            <person name="Larsen C.K."/>
            <person name="Marshall I.P.G."/>
            <person name="Schramm A."/>
            <person name="Marietou A.G."/>
        </authorList>
    </citation>
    <scope>NUCLEOTIDE SEQUENCE [LARGE SCALE GENOMIC DNA]</scope>
    <source>
        <strain evidence="5 6">AcRS2</strain>
    </source>
</reference>
<dbReference type="Proteomes" id="UP000553343">
    <property type="component" value="Unassembled WGS sequence"/>
</dbReference>
<comment type="caution">
    <text evidence="5">The sequence shown here is derived from an EMBL/GenBank/DDBJ whole genome shotgun (WGS) entry which is preliminary data.</text>
</comment>
<protein>
    <submittedName>
        <fullName evidence="5">Zinc-ribbon domain-containing protein</fullName>
    </submittedName>
</protein>
<dbReference type="Pfam" id="PF11906">
    <property type="entry name" value="DUF3426"/>
    <property type="match status" value="1"/>
</dbReference>
<evidence type="ECO:0000259" key="4">
    <source>
        <dbReference type="Pfam" id="PF13717"/>
    </source>
</evidence>
<keyword evidence="1" id="KW-0175">Coiled coil</keyword>
<feature type="compositionally biased region" description="Acidic residues" evidence="2">
    <location>
        <begin position="64"/>
        <end position="108"/>
    </location>
</feature>
<dbReference type="AlphaFoldDB" id="A0A850T164"/>
<feature type="compositionally biased region" description="Acidic residues" evidence="2">
    <location>
        <begin position="203"/>
        <end position="235"/>
    </location>
</feature>
<keyword evidence="3" id="KW-0812">Transmembrane</keyword>
<feature type="compositionally biased region" description="Basic and acidic residues" evidence="2">
    <location>
        <begin position="43"/>
        <end position="55"/>
    </location>
</feature>
<keyword evidence="3" id="KW-1133">Transmembrane helix</keyword>
<organism evidence="5 6">
    <name type="scientific">Desulfobacter latus</name>
    <dbReference type="NCBI Taxonomy" id="2292"/>
    <lineage>
        <taxon>Bacteria</taxon>
        <taxon>Pseudomonadati</taxon>
        <taxon>Thermodesulfobacteriota</taxon>
        <taxon>Desulfobacteria</taxon>
        <taxon>Desulfobacterales</taxon>
        <taxon>Desulfobacteraceae</taxon>
        <taxon>Desulfobacter</taxon>
    </lineage>
</organism>
<evidence type="ECO:0000313" key="6">
    <source>
        <dbReference type="Proteomes" id="UP000553343"/>
    </source>
</evidence>
<sequence length="595" mass="66471">MIITCEACATRFVLDDAMIKPEGSKVKCSKCRHIFTAFPSDQPKNEVPEEPKSEAYDITFDEQAFQDDSEFNESDDDDFSIDSDLDSQADDLEDTDIDFSDIEFDEPEFERKPPEHHATTGTPDIQDQEIEDPATDFEEDGLNFELADFEIDEPEFDLQDEDLKLDTQEFEFEEIENGSVSGLAPASEDLDPDTADIEISSSQDDDLDADLELEELSLDIDDLSVEESSIDDLELDREKDESPELEIDDDIQIDLTLEDDDPEDLSLEPEEARIDDLEQLQGDIIEAQPDVNHGNDFASNDIELEFDDNEEIIEEQEEREEEIASEQDKFAEYDKVLEQETEPEDAGITIPDPEIKDKTDTDTEDAPDISLPSTDDEIDTTTEASIDQAPLIPPPSEQSVHQKQSARNKNGGRLAVKILLVLFMLILAAYVAIIRLDVTIPVVSDIEIPFITQWLEPKQPAPQTPLKPVIDEPSIDGRFVSNKNAGDLFIVTGRIKNSSNAPVSYIQVKGTLMTKNNTKAATLIAYCGNIIPEETLKTGNISDITKQMAVKQGHQNTNVNIKPGASVMFMLVFSNLPEDLSNFTVAIEGFEPAQE</sequence>
<dbReference type="RefSeq" id="WP_178367534.1">
    <property type="nucleotide sequence ID" value="NZ_JACADJ010000058.1"/>
</dbReference>
<dbReference type="EMBL" id="JACADJ010000058">
    <property type="protein sequence ID" value="NWH06080.1"/>
    <property type="molecule type" value="Genomic_DNA"/>
</dbReference>